<protein>
    <recommendedName>
        <fullName evidence="2">HAT C-terminal dimerisation domain-containing protein</fullName>
    </recommendedName>
</protein>
<feature type="domain" description="HAT C-terminal dimerisation" evidence="2">
    <location>
        <begin position="108"/>
        <end position="167"/>
    </location>
</feature>
<gene>
    <name evidence="4" type="primary">20201736</name>
    <name evidence="3" type="ORF">HELRODRAFT_166964</name>
</gene>
<dbReference type="Proteomes" id="UP000015101">
    <property type="component" value="Unassembled WGS sequence"/>
</dbReference>
<name>T1EYT6_HELRO</name>
<dbReference type="PANTHER" id="PTHR46289">
    <property type="entry name" value="52 KDA REPRESSOR OF THE INHIBITOR OF THE PROTEIN KINASE-LIKE PROTEIN-RELATED"/>
    <property type="match status" value="1"/>
</dbReference>
<sequence length="190" mass="21382">MEYKHKSGSQKRKEKATALENDKIGSRSLFQFGIIKEKNKTKTAVNFPTSAESPDCPVGLEFSESHRLDENGNSDIQTQNNDSVNIIKDNDASVNIETVERFGFDLKLESIFPNIAIALRIFCTIPVTVAEAERTFSKLKQIKSVQRSTMKQERLNGLATLAIEHDLAKLLNFDDVINNFALAKSRRVCF</sequence>
<dbReference type="InterPro" id="IPR008906">
    <property type="entry name" value="HATC_C_dom"/>
</dbReference>
<dbReference type="SUPFAM" id="SSF53098">
    <property type="entry name" value="Ribonuclease H-like"/>
    <property type="match status" value="1"/>
</dbReference>
<dbReference type="GeneID" id="20201736"/>
<dbReference type="PANTHER" id="PTHR46289:SF14">
    <property type="entry name" value="DUF4371 DOMAIN-CONTAINING PROTEIN"/>
    <property type="match status" value="1"/>
</dbReference>
<evidence type="ECO:0000313" key="4">
    <source>
        <dbReference type="EnsemblMetazoa" id="HelroP166964"/>
    </source>
</evidence>
<dbReference type="EMBL" id="AMQM01002613">
    <property type="status" value="NOT_ANNOTATED_CDS"/>
    <property type="molecule type" value="Genomic_DNA"/>
</dbReference>
<keyword evidence="5" id="KW-1185">Reference proteome</keyword>
<organism evidence="4 5">
    <name type="scientific">Helobdella robusta</name>
    <name type="common">Californian leech</name>
    <dbReference type="NCBI Taxonomy" id="6412"/>
    <lineage>
        <taxon>Eukaryota</taxon>
        <taxon>Metazoa</taxon>
        <taxon>Spiralia</taxon>
        <taxon>Lophotrochozoa</taxon>
        <taxon>Annelida</taxon>
        <taxon>Clitellata</taxon>
        <taxon>Hirudinea</taxon>
        <taxon>Rhynchobdellida</taxon>
        <taxon>Glossiphoniidae</taxon>
        <taxon>Helobdella</taxon>
    </lineage>
</organism>
<feature type="region of interest" description="Disordered" evidence="1">
    <location>
        <begin position="1"/>
        <end position="20"/>
    </location>
</feature>
<dbReference type="InterPro" id="IPR052958">
    <property type="entry name" value="IFN-induced_PKR_regulator"/>
</dbReference>
<proteinExistence type="predicted"/>
<dbReference type="EMBL" id="KB095812">
    <property type="protein sequence ID" value="ESO11880.1"/>
    <property type="molecule type" value="Genomic_DNA"/>
</dbReference>
<dbReference type="AlphaFoldDB" id="T1EYT6"/>
<dbReference type="HOGENOM" id="CLU_1429448_0_0_1"/>
<evidence type="ECO:0000313" key="3">
    <source>
        <dbReference type="EMBL" id="ESO11880.1"/>
    </source>
</evidence>
<evidence type="ECO:0000259" key="2">
    <source>
        <dbReference type="Pfam" id="PF05699"/>
    </source>
</evidence>
<dbReference type="KEGG" id="hro:HELRODRAFT_166964"/>
<reference evidence="4" key="3">
    <citation type="submission" date="2015-06" db="UniProtKB">
        <authorList>
            <consortium name="EnsemblMetazoa"/>
        </authorList>
    </citation>
    <scope>IDENTIFICATION</scope>
</reference>
<reference evidence="3 5" key="2">
    <citation type="journal article" date="2013" name="Nature">
        <title>Insights into bilaterian evolution from three spiralian genomes.</title>
        <authorList>
            <person name="Simakov O."/>
            <person name="Marletaz F."/>
            <person name="Cho S.J."/>
            <person name="Edsinger-Gonzales E."/>
            <person name="Havlak P."/>
            <person name="Hellsten U."/>
            <person name="Kuo D.H."/>
            <person name="Larsson T."/>
            <person name="Lv J."/>
            <person name="Arendt D."/>
            <person name="Savage R."/>
            <person name="Osoegawa K."/>
            <person name="de Jong P."/>
            <person name="Grimwood J."/>
            <person name="Chapman J.A."/>
            <person name="Shapiro H."/>
            <person name="Aerts A."/>
            <person name="Otillar R.P."/>
            <person name="Terry A.Y."/>
            <person name="Boore J.L."/>
            <person name="Grigoriev I.V."/>
            <person name="Lindberg D.R."/>
            <person name="Seaver E.C."/>
            <person name="Weisblat D.A."/>
            <person name="Putnam N.H."/>
            <person name="Rokhsar D.S."/>
        </authorList>
    </citation>
    <scope>NUCLEOTIDE SEQUENCE</scope>
</reference>
<dbReference type="GO" id="GO:0046983">
    <property type="term" value="F:protein dimerization activity"/>
    <property type="evidence" value="ECO:0007669"/>
    <property type="project" value="InterPro"/>
</dbReference>
<reference evidence="5" key="1">
    <citation type="submission" date="2012-12" db="EMBL/GenBank/DDBJ databases">
        <authorList>
            <person name="Hellsten U."/>
            <person name="Grimwood J."/>
            <person name="Chapman J.A."/>
            <person name="Shapiro H."/>
            <person name="Aerts A."/>
            <person name="Otillar R.P."/>
            <person name="Terry A.Y."/>
            <person name="Boore J.L."/>
            <person name="Simakov O."/>
            <person name="Marletaz F."/>
            <person name="Cho S.-J."/>
            <person name="Edsinger-Gonzales E."/>
            <person name="Havlak P."/>
            <person name="Kuo D.-H."/>
            <person name="Larsson T."/>
            <person name="Lv J."/>
            <person name="Arendt D."/>
            <person name="Savage R."/>
            <person name="Osoegawa K."/>
            <person name="de Jong P."/>
            <person name="Lindberg D.R."/>
            <person name="Seaver E.C."/>
            <person name="Weisblat D.A."/>
            <person name="Putnam N.H."/>
            <person name="Grigoriev I.V."/>
            <person name="Rokhsar D.S."/>
        </authorList>
    </citation>
    <scope>NUCLEOTIDE SEQUENCE</scope>
</reference>
<dbReference type="OrthoDB" id="10037933at2759"/>
<dbReference type="eggNOG" id="ENOG502SMSE">
    <property type="taxonomic scope" value="Eukaryota"/>
</dbReference>
<evidence type="ECO:0000313" key="5">
    <source>
        <dbReference type="Proteomes" id="UP000015101"/>
    </source>
</evidence>
<feature type="compositionally biased region" description="Basic residues" evidence="1">
    <location>
        <begin position="1"/>
        <end position="14"/>
    </location>
</feature>
<dbReference type="CTD" id="20201736"/>
<dbReference type="EnsemblMetazoa" id="HelroT166964">
    <property type="protein sequence ID" value="HelroP166964"/>
    <property type="gene ID" value="HelroG166964"/>
</dbReference>
<evidence type="ECO:0000256" key="1">
    <source>
        <dbReference type="SAM" id="MobiDB-lite"/>
    </source>
</evidence>
<dbReference type="RefSeq" id="XP_009010368.1">
    <property type="nucleotide sequence ID" value="XM_009012120.1"/>
</dbReference>
<accession>T1EYT6</accession>
<dbReference type="InterPro" id="IPR012337">
    <property type="entry name" value="RNaseH-like_sf"/>
</dbReference>
<dbReference type="Pfam" id="PF05699">
    <property type="entry name" value="Dimer_Tnp_hAT"/>
    <property type="match status" value="1"/>
</dbReference>
<dbReference type="InParanoid" id="T1EYT6"/>